<dbReference type="Pfam" id="PF13622">
    <property type="entry name" value="4HBT_3"/>
    <property type="match status" value="1"/>
</dbReference>
<dbReference type="InterPro" id="IPR049449">
    <property type="entry name" value="TesB_ACOT8-like_N"/>
</dbReference>
<dbReference type="InterPro" id="IPR049450">
    <property type="entry name" value="ACOT8-like_C"/>
</dbReference>
<dbReference type="Pfam" id="PF20789">
    <property type="entry name" value="4HBT_3C"/>
    <property type="match status" value="1"/>
</dbReference>
<sequence length="260" mass="28475">MTAEQAFFHRTGPTTFEPTEHASGAWSEEDHHFASIAGLVVHELERFRSDQGDSQLQLGRISYDILGRLPMSELTVDVEVLRPGRTIELLQATVTIAGRAVVIARAWYLSHADTADVVGGQAEPMPSPEEVEPWEMSNGWPGGYIAQIQARVVQQRPGRATVWLHSPSEIVAGETAGDLARFFSSIDAANGIAVRQQTDRWTFPNVDLTVHLHRVPEGTWTGLDTEVIWGPDGVGLTSSTLHDARGPVGTAEQVLTLRRI</sequence>
<evidence type="ECO:0000259" key="2">
    <source>
        <dbReference type="Pfam" id="PF13622"/>
    </source>
</evidence>
<evidence type="ECO:0000256" key="1">
    <source>
        <dbReference type="SAM" id="MobiDB-lite"/>
    </source>
</evidence>
<dbReference type="SUPFAM" id="SSF54637">
    <property type="entry name" value="Thioesterase/thiol ester dehydrase-isomerase"/>
    <property type="match status" value="1"/>
</dbReference>
<proteinExistence type="predicted"/>
<organism evidence="4 5">
    <name type="scientific">Kocuria palustris PEL</name>
    <dbReference type="NCBI Taxonomy" id="1236550"/>
    <lineage>
        <taxon>Bacteria</taxon>
        <taxon>Bacillati</taxon>
        <taxon>Actinomycetota</taxon>
        <taxon>Actinomycetes</taxon>
        <taxon>Micrococcales</taxon>
        <taxon>Micrococcaceae</taxon>
        <taxon>Kocuria</taxon>
    </lineage>
</organism>
<dbReference type="InterPro" id="IPR029069">
    <property type="entry name" value="HotDog_dom_sf"/>
</dbReference>
<dbReference type="AlphaFoldDB" id="M2YEA7"/>
<feature type="region of interest" description="Disordered" evidence="1">
    <location>
        <begin position="1"/>
        <end position="24"/>
    </location>
</feature>
<feature type="domain" description="Acyl-CoA thioesterase-like C-terminal" evidence="3">
    <location>
        <begin position="128"/>
        <end position="256"/>
    </location>
</feature>
<dbReference type="Proteomes" id="UP000009877">
    <property type="component" value="Unassembled WGS sequence"/>
</dbReference>
<keyword evidence="5" id="KW-1185">Reference proteome</keyword>
<accession>M2YEA7</accession>
<dbReference type="EMBL" id="ANHZ02000007">
    <property type="protein sequence ID" value="EME36914.1"/>
    <property type="molecule type" value="Genomic_DNA"/>
</dbReference>
<dbReference type="STRING" id="71999.KPaMU14_12290"/>
<evidence type="ECO:0000313" key="4">
    <source>
        <dbReference type="EMBL" id="EME36914.1"/>
    </source>
</evidence>
<comment type="caution">
    <text evidence="4">The sequence shown here is derived from an EMBL/GenBank/DDBJ whole genome shotgun (WGS) entry which is preliminary data.</text>
</comment>
<protein>
    <submittedName>
        <fullName evidence="4">TesB-like acyl-CoA thioesterase 5</fullName>
    </submittedName>
</protein>
<evidence type="ECO:0000313" key="5">
    <source>
        <dbReference type="Proteomes" id="UP000009877"/>
    </source>
</evidence>
<feature type="domain" description="Acyl-CoA thioesterase-like N-terminal HotDog" evidence="2">
    <location>
        <begin position="32"/>
        <end position="108"/>
    </location>
</feature>
<dbReference type="InterPro" id="IPR042171">
    <property type="entry name" value="Acyl-CoA_hotdog"/>
</dbReference>
<name>M2YEA7_9MICC</name>
<gene>
    <name evidence="4" type="ORF">C884_02274</name>
</gene>
<evidence type="ECO:0000259" key="3">
    <source>
        <dbReference type="Pfam" id="PF20789"/>
    </source>
</evidence>
<reference evidence="4 5" key="1">
    <citation type="journal article" date="2014" name="Genome Announc.">
        <title>Draft Genome Sequence of Kocuria palustris PEL.</title>
        <authorList>
            <person name="Sharma G."/>
            <person name="Khatri I."/>
            <person name="Subramanian S."/>
        </authorList>
    </citation>
    <scope>NUCLEOTIDE SEQUENCE [LARGE SCALE GENOMIC DNA]</scope>
    <source>
        <strain evidence="4 5">PEL</strain>
    </source>
</reference>
<dbReference type="RefSeq" id="WP_006214307.1">
    <property type="nucleotide sequence ID" value="NZ_ANHZ02000007.1"/>
</dbReference>
<dbReference type="Gene3D" id="2.40.160.210">
    <property type="entry name" value="Acyl-CoA thioesterase, double hotdog domain"/>
    <property type="match status" value="1"/>
</dbReference>